<evidence type="ECO:0000313" key="2">
    <source>
        <dbReference type="Proteomes" id="UP000789366"/>
    </source>
</evidence>
<organism evidence="1 2">
    <name type="scientific">Cetraspora pellucida</name>
    <dbReference type="NCBI Taxonomy" id="1433469"/>
    <lineage>
        <taxon>Eukaryota</taxon>
        <taxon>Fungi</taxon>
        <taxon>Fungi incertae sedis</taxon>
        <taxon>Mucoromycota</taxon>
        <taxon>Glomeromycotina</taxon>
        <taxon>Glomeromycetes</taxon>
        <taxon>Diversisporales</taxon>
        <taxon>Gigasporaceae</taxon>
        <taxon>Cetraspora</taxon>
    </lineage>
</organism>
<dbReference type="Proteomes" id="UP000789366">
    <property type="component" value="Unassembled WGS sequence"/>
</dbReference>
<feature type="non-terminal residue" evidence="1">
    <location>
        <position position="1"/>
    </location>
</feature>
<reference evidence="1" key="1">
    <citation type="submission" date="2021-06" db="EMBL/GenBank/DDBJ databases">
        <authorList>
            <person name="Kallberg Y."/>
            <person name="Tangrot J."/>
            <person name="Rosling A."/>
        </authorList>
    </citation>
    <scope>NUCLEOTIDE SEQUENCE</scope>
    <source>
        <strain evidence="1">28 12/20/2015</strain>
    </source>
</reference>
<evidence type="ECO:0000313" key="1">
    <source>
        <dbReference type="EMBL" id="CAG8735829.1"/>
    </source>
</evidence>
<name>A0ACA9Q787_9GLOM</name>
<dbReference type="EMBL" id="CAJVPW010035503">
    <property type="protein sequence ID" value="CAG8735829.1"/>
    <property type="molecule type" value="Genomic_DNA"/>
</dbReference>
<accession>A0ACA9Q787</accession>
<protein>
    <submittedName>
        <fullName evidence="1">3599_t:CDS:1</fullName>
    </submittedName>
</protein>
<feature type="non-terminal residue" evidence="1">
    <location>
        <position position="300"/>
    </location>
</feature>
<keyword evidence="2" id="KW-1185">Reference proteome</keyword>
<sequence length="300" mass="34385">TSSNRGDYLPTDQEIESIIESSIPENTRKATKKWVKALNRWREKVGYHYSIETISNKSQLEKEMTEFFCGVRKVQNGSDYSPSSLTNAYNCLSNYISKHPNRCNTFTINDKRDFPLLWEALNGKMKALKKSGKVTKHHDPLTSEELKMMFNHEALSINTAKGLQYRVFMWCCLLFAPRGGEHGQMKITQFVFLDDGGLRFNKFSQKNDPGGIDENLDSLVIPIPADPEGYLGPIHDIKLYLSKRPENCKCEFLHIQINKDIRGYQQGIWYTDAKLGLNTCNNLMKSICNDVGINIENRDI</sequence>
<comment type="caution">
    <text evidence="1">The sequence shown here is derived from an EMBL/GenBank/DDBJ whole genome shotgun (WGS) entry which is preliminary data.</text>
</comment>
<proteinExistence type="predicted"/>
<gene>
    <name evidence="1" type="ORF">SPELUC_LOCUS13439</name>
</gene>